<evidence type="ECO:0000256" key="5">
    <source>
        <dbReference type="SAM" id="MobiDB-lite"/>
    </source>
</evidence>
<evidence type="ECO:0000313" key="8">
    <source>
        <dbReference type="Proteomes" id="UP000806528"/>
    </source>
</evidence>
<dbReference type="PANTHER" id="PTHR43776:SF7">
    <property type="entry name" value="D,D-DIPEPTIDE TRANSPORT ATP-BINDING PROTEIN DDPF-RELATED"/>
    <property type="match status" value="1"/>
</dbReference>
<keyword evidence="4 7" id="KW-0067">ATP-binding</keyword>
<dbReference type="PROSITE" id="PS00211">
    <property type="entry name" value="ABC_TRANSPORTER_1"/>
    <property type="match status" value="1"/>
</dbReference>
<dbReference type="GO" id="GO:0005524">
    <property type="term" value="F:ATP binding"/>
    <property type="evidence" value="ECO:0007669"/>
    <property type="project" value="UniProtKB-KW"/>
</dbReference>
<evidence type="ECO:0000256" key="3">
    <source>
        <dbReference type="ARBA" id="ARBA00022741"/>
    </source>
</evidence>
<evidence type="ECO:0000256" key="2">
    <source>
        <dbReference type="ARBA" id="ARBA00022448"/>
    </source>
</evidence>
<dbReference type="InterPro" id="IPR003439">
    <property type="entry name" value="ABC_transporter-like_ATP-bd"/>
</dbReference>
<dbReference type="InterPro" id="IPR050319">
    <property type="entry name" value="ABC_transp_ATP-bind"/>
</dbReference>
<dbReference type="PANTHER" id="PTHR43776">
    <property type="entry name" value="TRANSPORT ATP-BINDING PROTEIN"/>
    <property type="match status" value="1"/>
</dbReference>
<dbReference type="Pfam" id="PF00005">
    <property type="entry name" value="ABC_tran"/>
    <property type="match status" value="1"/>
</dbReference>
<comment type="similarity">
    <text evidence="1">Belongs to the ABC transporter superfamily.</text>
</comment>
<evidence type="ECO:0000256" key="4">
    <source>
        <dbReference type="ARBA" id="ARBA00022840"/>
    </source>
</evidence>
<dbReference type="PROSITE" id="PS50893">
    <property type="entry name" value="ABC_TRANSPORTER_2"/>
    <property type="match status" value="1"/>
</dbReference>
<dbReference type="InterPro" id="IPR017871">
    <property type="entry name" value="ABC_transporter-like_CS"/>
</dbReference>
<dbReference type="InterPro" id="IPR003593">
    <property type="entry name" value="AAA+_ATPase"/>
</dbReference>
<organism evidence="7 8">
    <name type="scientific">Nocardiopsis coralli</name>
    <dbReference type="NCBI Taxonomy" id="2772213"/>
    <lineage>
        <taxon>Bacteria</taxon>
        <taxon>Bacillati</taxon>
        <taxon>Actinomycetota</taxon>
        <taxon>Actinomycetes</taxon>
        <taxon>Streptosporangiales</taxon>
        <taxon>Nocardiopsidaceae</taxon>
        <taxon>Nocardiopsis</taxon>
    </lineage>
</organism>
<dbReference type="RefSeq" id="WP_193124177.1">
    <property type="nucleotide sequence ID" value="NZ_JADBGI010000026.1"/>
</dbReference>
<name>A0ABR9PCM3_9ACTN</name>
<feature type="domain" description="ABC transporter" evidence="6">
    <location>
        <begin position="12"/>
        <end position="256"/>
    </location>
</feature>
<protein>
    <submittedName>
        <fullName evidence="7">ABC transporter ATP-binding protein</fullName>
    </submittedName>
</protein>
<evidence type="ECO:0000313" key="7">
    <source>
        <dbReference type="EMBL" id="MBE3001581.1"/>
    </source>
</evidence>
<proteinExistence type="inferred from homology"/>
<dbReference type="Gene3D" id="3.40.50.300">
    <property type="entry name" value="P-loop containing nucleotide triphosphate hydrolases"/>
    <property type="match status" value="1"/>
</dbReference>
<evidence type="ECO:0000256" key="1">
    <source>
        <dbReference type="ARBA" id="ARBA00005417"/>
    </source>
</evidence>
<keyword evidence="2" id="KW-0813">Transport</keyword>
<keyword evidence="8" id="KW-1185">Reference proteome</keyword>
<dbReference type="InterPro" id="IPR027417">
    <property type="entry name" value="P-loop_NTPase"/>
</dbReference>
<comment type="caution">
    <text evidence="7">The sequence shown here is derived from an EMBL/GenBank/DDBJ whole genome shotgun (WGS) entry which is preliminary data.</text>
</comment>
<evidence type="ECO:0000259" key="6">
    <source>
        <dbReference type="PROSITE" id="PS50893"/>
    </source>
</evidence>
<gene>
    <name evidence="7" type="ORF">IDM40_23225</name>
</gene>
<reference evidence="7 8" key="1">
    <citation type="submission" date="2020-09" db="EMBL/GenBank/DDBJ databases">
        <title>Diversity and distribution of actinomycetes associated with coral in the coast of Hainan.</title>
        <authorList>
            <person name="Li F."/>
        </authorList>
    </citation>
    <scope>NUCLEOTIDE SEQUENCE [LARGE SCALE GENOMIC DNA]</scope>
    <source>
        <strain evidence="7 8">HNM0947</strain>
    </source>
</reference>
<sequence>MPSPVLLSASGLHLCHRTRSTPLSRPRVTTALDGVALSLAEGERLGVVGESGSGKSTLVRVLLALERPDAGQVRFGPEQRPVRAGSARSTRWFRSQVQFVPQDPAGSFNPRLRVGESIAEPLACLGIGGDHRARVGEVLEAVGLQACMAERHPHEFSGGQRQRLAVARALAPGPRVLIADEPVSALDVSSQARIIELLNRLSSEHGLGLLLVSHELGVVRRLCERVMVMRRGRVVEQGETARVLDHPVDPCTRRLVEAVPRLPALEEGENGPRTRPAGPGPRPADRAPVR</sequence>
<accession>A0ABR9PCM3</accession>
<dbReference type="SUPFAM" id="SSF52540">
    <property type="entry name" value="P-loop containing nucleoside triphosphate hydrolases"/>
    <property type="match status" value="1"/>
</dbReference>
<dbReference type="CDD" id="cd03257">
    <property type="entry name" value="ABC_NikE_OppD_transporters"/>
    <property type="match status" value="1"/>
</dbReference>
<feature type="region of interest" description="Disordered" evidence="5">
    <location>
        <begin position="260"/>
        <end position="290"/>
    </location>
</feature>
<dbReference type="Proteomes" id="UP000806528">
    <property type="component" value="Unassembled WGS sequence"/>
</dbReference>
<dbReference type="EMBL" id="JADBGI010000026">
    <property type="protein sequence ID" value="MBE3001581.1"/>
    <property type="molecule type" value="Genomic_DNA"/>
</dbReference>
<keyword evidence="3" id="KW-0547">Nucleotide-binding</keyword>
<dbReference type="SMART" id="SM00382">
    <property type="entry name" value="AAA"/>
    <property type="match status" value="1"/>
</dbReference>